<evidence type="ECO:0000256" key="2">
    <source>
        <dbReference type="ARBA" id="ARBA00022840"/>
    </source>
</evidence>
<reference evidence="5" key="1">
    <citation type="journal article" date="2018" name="Nat. Microbiol.">
        <title>Leveraging single-cell genomics to expand the fungal tree of life.</title>
        <authorList>
            <person name="Ahrendt S.R."/>
            <person name="Quandt C.A."/>
            <person name="Ciobanu D."/>
            <person name="Clum A."/>
            <person name="Salamov A."/>
            <person name="Andreopoulos B."/>
            <person name="Cheng J.F."/>
            <person name="Woyke T."/>
            <person name="Pelin A."/>
            <person name="Henrissat B."/>
            <person name="Reynolds N.K."/>
            <person name="Benny G.L."/>
            <person name="Smith M.E."/>
            <person name="James T.Y."/>
            <person name="Grigoriev I.V."/>
        </authorList>
    </citation>
    <scope>NUCLEOTIDE SEQUENCE [LARGE SCALE GENOMIC DNA]</scope>
    <source>
        <strain evidence="5">CSF55</strain>
    </source>
</reference>
<dbReference type="Proteomes" id="UP000281549">
    <property type="component" value="Unassembled WGS sequence"/>
</dbReference>
<dbReference type="InterPro" id="IPR011009">
    <property type="entry name" value="Kinase-like_dom_sf"/>
</dbReference>
<dbReference type="SUPFAM" id="SSF56112">
    <property type="entry name" value="Protein kinase-like (PK-like)"/>
    <property type="match status" value="1"/>
</dbReference>
<dbReference type="InterPro" id="IPR000719">
    <property type="entry name" value="Prot_kinase_dom"/>
</dbReference>
<keyword evidence="1" id="KW-0547">Nucleotide-binding</keyword>
<sequence length="320" mass="36578">MSSRIIGHLSKEDPLEFIELEEKLGKGSYGEVKRRNEFVAVKIISIGNNDNEIANLSKEIKILLECKHANIVKYMGSFLKSSDLWIVMEFCSMGSIRDMTNKLNRALSEPQISYVCRETLKCGNLLVNGKGDIKIADFGVSARLEGTIAKRNTFVGTPYWMAPEEKDYDGKSDIWSLAITAIEMAELYPPHAKQNPMKVLLKIVENPPPNLKDSSKSEQFNSFLTTCLDKNPENRPNARQLLEHPFITSAQNRSVMFDMLERIHNKVQEKAQIQQMDENTIKPNHKAPDVNNYYETVSFSMTSYLREQMQGKMFIRTWKG</sequence>
<dbReference type="AlphaFoldDB" id="A0A4P9YJX2"/>
<keyword evidence="2" id="KW-0067">ATP-binding</keyword>
<dbReference type="PANTHER" id="PTHR48012">
    <property type="entry name" value="STERILE20-LIKE KINASE, ISOFORM B-RELATED"/>
    <property type="match status" value="1"/>
</dbReference>
<dbReference type="GO" id="GO:0004674">
    <property type="term" value="F:protein serine/threonine kinase activity"/>
    <property type="evidence" value="ECO:0007669"/>
    <property type="project" value="TreeGrafter"/>
</dbReference>
<dbReference type="InterPro" id="IPR001245">
    <property type="entry name" value="Ser-Thr/Tyr_kinase_cat_dom"/>
</dbReference>
<proteinExistence type="predicted"/>
<dbReference type="EMBL" id="ML005142">
    <property type="protein sequence ID" value="RKP19893.1"/>
    <property type="molecule type" value="Genomic_DNA"/>
</dbReference>
<dbReference type="Pfam" id="PF07714">
    <property type="entry name" value="PK_Tyr_Ser-Thr"/>
    <property type="match status" value="1"/>
</dbReference>
<organism evidence="4 5">
    <name type="scientific">Rozella allomycis (strain CSF55)</name>
    <dbReference type="NCBI Taxonomy" id="988480"/>
    <lineage>
        <taxon>Eukaryota</taxon>
        <taxon>Fungi</taxon>
        <taxon>Fungi incertae sedis</taxon>
        <taxon>Cryptomycota</taxon>
        <taxon>Cryptomycota incertae sedis</taxon>
        <taxon>Rozella</taxon>
    </lineage>
</organism>
<keyword evidence="4" id="KW-0418">Kinase</keyword>
<evidence type="ECO:0000313" key="5">
    <source>
        <dbReference type="Proteomes" id="UP000281549"/>
    </source>
</evidence>
<evidence type="ECO:0000313" key="4">
    <source>
        <dbReference type="EMBL" id="RKP19893.1"/>
    </source>
</evidence>
<dbReference type="Gene3D" id="1.10.510.10">
    <property type="entry name" value="Transferase(Phosphotransferase) domain 1"/>
    <property type="match status" value="1"/>
</dbReference>
<dbReference type="GO" id="GO:0005737">
    <property type="term" value="C:cytoplasm"/>
    <property type="evidence" value="ECO:0007669"/>
    <property type="project" value="TreeGrafter"/>
</dbReference>
<accession>A0A4P9YJX2</accession>
<dbReference type="PROSITE" id="PS50011">
    <property type="entry name" value="PROTEIN_KINASE_DOM"/>
    <property type="match status" value="1"/>
</dbReference>
<evidence type="ECO:0000256" key="1">
    <source>
        <dbReference type="ARBA" id="ARBA00022741"/>
    </source>
</evidence>
<dbReference type="GO" id="GO:0005524">
    <property type="term" value="F:ATP binding"/>
    <property type="evidence" value="ECO:0007669"/>
    <property type="project" value="UniProtKB-KW"/>
</dbReference>
<keyword evidence="4" id="KW-0808">Transferase</keyword>
<name>A0A4P9YJX2_ROZAC</name>
<gene>
    <name evidence="4" type="ORF">ROZALSC1DRAFT_28555</name>
</gene>
<evidence type="ECO:0000259" key="3">
    <source>
        <dbReference type="PROSITE" id="PS50011"/>
    </source>
</evidence>
<feature type="domain" description="Protein kinase" evidence="3">
    <location>
        <begin position="18"/>
        <end position="247"/>
    </location>
</feature>
<dbReference type="PANTHER" id="PTHR48012:SF2">
    <property type="entry name" value="STERILE20-LIKE KINASE, ISOFORM B"/>
    <property type="match status" value="1"/>
</dbReference>
<protein>
    <submittedName>
        <fullName evidence="4">Kinase-like protein</fullName>
    </submittedName>
</protein>
<dbReference type="InterPro" id="IPR050629">
    <property type="entry name" value="STE20/SPS1-PAK"/>
</dbReference>